<evidence type="ECO:0000313" key="3">
    <source>
        <dbReference type="Proteomes" id="UP000001824"/>
    </source>
</evidence>
<name>Q0SUG4_CLOPS</name>
<dbReference type="RefSeq" id="WP_011591962.1">
    <property type="nucleotide sequence ID" value="NC_008262.1"/>
</dbReference>
<feature type="coiled-coil region" evidence="1">
    <location>
        <begin position="353"/>
        <end position="383"/>
    </location>
</feature>
<protein>
    <submittedName>
        <fullName evidence="2">Putative CRISPR-associated protein Csx8</fullName>
    </submittedName>
</protein>
<organism evidence="2 3">
    <name type="scientific">Clostridium perfringens (strain SM101 / Type A)</name>
    <dbReference type="NCBI Taxonomy" id="289380"/>
    <lineage>
        <taxon>Bacteria</taxon>
        <taxon>Bacillati</taxon>
        <taxon>Bacillota</taxon>
        <taxon>Clostridia</taxon>
        <taxon>Eubacteriales</taxon>
        <taxon>Clostridiaceae</taxon>
        <taxon>Clostridium</taxon>
    </lineage>
</organism>
<dbReference type="Pfam" id="PF09657">
    <property type="entry name" value="Cas_Csx8"/>
    <property type="match status" value="2"/>
</dbReference>
<keyword evidence="1" id="KW-0175">Coiled coil</keyword>
<gene>
    <name evidence="2" type="ordered locus">CPR_0919</name>
</gene>
<dbReference type="KEGG" id="cpr:CPR_0919"/>
<dbReference type="AlphaFoldDB" id="Q0SUG4"/>
<dbReference type="CDD" id="cd09744">
    <property type="entry name" value="Cas8a1_I-A"/>
    <property type="match status" value="1"/>
</dbReference>
<dbReference type="Proteomes" id="UP000001824">
    <property type="component" value="Chromosome"/>
</dbReference>
<dbReference type="BioCyc" id="CPER289380:GI76-937-MONOMER"/>
<sequence length="447" mass="52614">MEEKVFDCTLESGDWRESATIVGLIKYFDFLYQNGVADKSELYEFEDDYLRYNSNYISEENYLLFVEKYFKDAMHHKVVENILLKDELSEDEISIINDKLKANQAMKSIFGKIKYTGENKEEILDLIEKNRLKLIKETYRRGKSLYSNFANENLLFSDNNKVCRLVNYCADMGKKGKSLGYYWDNNTFEFKDEKIFDFIPFAFSKSYDAFFINNNVSIKELKKSNSFIENSENTRTTLFGNMKESAEYIGFDVEVILKSRDKNYYETVYVREKAINIFKQSDDFDYKGIKFWYRDDEKNSKYMEPEVVNRILNGIRMDSIIELLFKSKNNHSYNIKTLIAINNLIYEGGSEMTEKMKSAYASAKEVRDKLKNQENKINSYKQKLISAVTFKDKDRFCEILLQLSSFSGVVFDFAYDLFEDFENNKNLAYTFINALNKEGNKENGGDK</sequence>
<dbReference type="NCBIfam" id="TIGR02670">
    <property type="entry name" value="cas_csx8"/>
    <property type="match status" value="1"/>
</dbReference>
<evidence type="ECO:0000313" key="2">
    <source>
        <dbReference type="EMBL" id="ABG85850.1"/>
    </source>
</evidence>
<dbReference type="InterPro" id="IPR013487">
    <property type="entry name" value="CRISPR-assoc_prot_Csx8"/>
</dbReference>
<dbReference type="EMBL" id="CP000312">
    <property type="protein sequence ID" value="ABG85850.1"/>
    <property type="molecule type" value="Genomic_DNA"/>
</dbReference>
<accession>Q0SUG4</accession>
<reference evidence="2 3" key="1">
    <citation type="journal article" date="2006" name="Genome Res.">
        <title>Skewed genomic variability in strains of the toxigenic bacterial pathogen, Clostridium perfringens.</title>
        <authorList>
            <person name="Myers G.S."/>
            <person name="Rasko D.A."/>
            <person name="Cheung J.K."/>
            <person name="Ravel J."/>
            <person name="Seshadri R."/>
            <person name="Deboy R.T."/>
            <person name="Ren Q."/>
            <person name="Varga J."/>
            <person name="Awad M.M."/>
            <person name="Brinkac L.M."/>
            <person name="Daugherty S.C."/>
            <person name="Haft D.H."/>
            <person name="Dodson R.J."/>
            <person name="Madupu R."/>
            <person name="Nelson W.C."/>
            <person name="Rosovitz M.J."/>
            <person name="Sullivan S.A."/>
            <person name="Khouri H."/>
            <person name="Dimitrov G.I."/>
            <person name="Watkins K.L."/>
            <person name="Mulligan S."/>
            <person name="Benton J."/>
            <person name="Radune D."/>
            <person name="Fisher D.J."/>
            <person name="Atkins H.S."/>
            <person name="Hiscox T."/>
            <person name="Jost B.H."/>
            <person name="Billington S.J."/>
            <person name="Songer J.G."/>
            <person name="McClane B.A."/>
            <person name="Titball R.W."/>
            <person name="Rood J.I."/>
            <person name="Melville S.B."/>
            <person name="Paulsen I.T."/>
        </authorList>
    </citation>
    <scope>NUCLEOTIDE SEQUENCE [LARGE SCALE GENOMIC DNA]</scope>
    <source>
        <strain evidence="3">SM101 / Type A</strain>
    </source>
</reference>
<proteinExistence type="predicted"/>
<evidence type="ECO:0000256" key="1">
    <source>
        <dbReference type="SAM" id="Coils"/>
    </source>
</evidence>